<reference evidence="3 4" key="1">
    <citation type="submission" date="2019-05" db="EMBL/GenBank/DDBJ databases">
        <authorList>
            <consortium name="Pathogen Informatics"/>
        </authorList>
    </citation>
    <scope>NUCLEOTIDE SEQUENCE [LARGE SCALE GENOMIC DNA]</scope>
    <source>
        <strain evidence="3 4">NCTC11429</strain>
    </source>
</reference>
<dbReference type="KEGG" id="stha:NCTC11429_01482"/>
<proteinExistence type="predicted"/>
<gene>
    <name evidence="3" type="primary">ampH_2</name>
    <name evidence="2" type="ORF">ABTW24_04700</name>
    <name evidence="3" type="ORF">NCTC11429_01482</name>
</gene>
<dbReference type="Pfam" id="PF00144">
    <property type="entry name" value="Beta-lactamase"/>
    <property type="match status" value="1"/>
</dbReference>
<dbReference type="InterPro" id="IPR050789">
    <property type="entry name" value="Diverse_Enzym_Activities"/>
</dbReference>
<dbReference type="InterPro" id="IPR001466">
    <property type="entry name" value="Beta-lactam-related"/>
</dbReference>
<evidence type="ECO:0000259" key="1">
    <source>
        <dbReference type="Pfam" id="PF00144"/>
    </source>
</evidence>
<protein>
    <submittedName>
        <fullName evidence="3">D-alanyl-D-alanine-carboxypeptidase/endopeptidase AmpH</fullName>
        <ecNumber evidence="3">3.4.-.-</ecNumber>
    </submittedName>
    <submittedName>
        <fullName evidence="2">Serine hydrolase domain-containing protein</fullName>
        <ecNumber evidence="2">3.1.1.103</ecNumber>
    </submittedName>
</protein>
<evidence type="ECO:0000313" key="2">
    <source>
        <dbReference type="EMBL" id="MEZ0450889.1"/>
    </source>
</evidence>
<dbReference type="EC" id="3.4.-.-" evidence="3"/>
<evidence type="ECO:0000313" key="3">
    <source>
        <dbReference type="EMBL" id="VTR35304.1"/>
    </source>
</evidence>
<feature type="domain" description="Beta-lactamase-related" evidence="1">
    <location>
        <begin position="9"/>
        <end position="330"/>
    </location>
</feature>
<name>A0A4U9UYF9_9SPHI</name>
<dbReference type="AlphaFoldDB" id="A0A4U9UYF9"/>
<dbReference type="STRING" id="1123265.GCA_000686625_01919"/>
<dbReference type="EC" id="3.1.1.103" evidence="2"/>
<dbReference type="PANTHER" id="PTHR43283">
    <property type="entry name" value="BETA-LACTAMASE-RELATED"/>
    <property type="match status" value="1"/>
</dbReference>
<evidence type="ECO:0000313" key="4">
    <source>
        <dbReference type="Proteomes" id="UP000308196"/>
    </source>
</evidence>
<keyword evidence="5" id="KW-1185">Reference proteome</keyword>
<keyword evidence="3" id="KW-0378">Hydrolase</keyword>
<dbReference type="EMBL" id="LR590484">
    <property type="protein sequence ID" value="VTR35304.1"/>
    <property type="molecule type" value="Genomic_DNA"/>
</dbReference>
<dbReference type="Proteomes" id="UP000308196">
    <property type="component" value="Chromosome"/>
</dbReference>
<reference evidence="2 5" key="2">
    <citation type="submission" date="2024-06" db="EMBL/GenBank/DDBJ databases">
        <title>Soil Sphingobacterium thalpophilum.</title>
        <authorList>
            <person name="Yang J."/>
            <person name="Li J."/>
        </authorList>
    </citation>
    <scope>NUCLEOTIDE SEQUENCE [LARGE SCALE GENOMIC DNA]</scope>
    <source>
        <strain evidence="2 5">22g91tb</strain>
    </source>
</reference>
<dbReference type="Proteomes" id="UP001566204">
    <property type="component" value="Unassembled WGS sequence"/>
</dbReference>
<keyword evidence="3" id="KW-0121">Carboxypeptidase</keyword>
<evidence type="ECO:0000313" key="5">
    <source>
        <dbReference type="Proteomes" id="UP001566204"/>
    </source>
</evidence>
<dbReference type="EMBL" id="JBEOQB010000001">
    <property type="protein sequence ID" value="MEZ0450889.1"/>
    <property type="molecule type" value="Genomic_DNA"/>
</dbReference>
<dbReference type="GeneID" id="78462242"/>
<keyword evidence="3" id="KW-0645">Protease</keyword>
<dbReference type="RefSeq" id="WP_028069396.1">
    <property type="nucleotide sequence ID" value="NZ_CP158797.1"/>
</dbReference>
<sequence length="347" mass="39240">MKSKQQRLQAILDTATDHKKVFGTSFCITYQGQMWCGASGNLQTEQPYFIASTTKLFVTAVIMQYRTKGLLSLDDKLTKFLDADIVSGLCVYKGKDYSNNITIAHLLAHTSGIPDYFQKKDDKGDSLEKMLLRGVDRKWSFEQAISRSKELKAPFAPGTKGKAHYADTNYQLLGRILEILSGKEIDRVFEELIIEPLGLKKTYLYRDENDERPKTLYYKSNTLHIPKAMASFGPDGGIVSTSKEMMVFLEAFFGGVFFPTTYIDEMRIWNKIFFPMQSGIGIHRFKLPWFFDPTGAIPELIGHSGLSGALAYYSPSKDLFVTGTVNQVAYPDTSFRLMIKLVQQVLK</sequence>
<organism evidence="3 4">
    <name type="scientific">Sphingobacterium thalpophilum</name>
    <dbReference type="NCBI Taxonomy" id="259"/>
    <lineage>
        <taxon>Bacteria</taxon>
        <taxon>Pseudomonadati</taxon>
        <taxon>Bacteroidota</taxon>
        <taxon>Sphingobacteriia</taxon>
        <taxon>Sphingobacteriales</taxon>
        <taxon>Sphingobacteriaceae</taxon>
        <taxon>Sphingobacterium</taxon>
    </lineage>
</organism>
<accession>A0A4U9UYF9</accession>
<dbReference type="SUPFAM" id="SSF56601">
    <property type="entry name" value="beta-lactamase/transpeptidase-like"/>
    <property type="match status" value="1"/>
</dbReference>
<dbReference type="InterPro" id="IPR012338">
    <property type="entry name" value="Beta-lactam/transpept-like"/>
</dbReference>
<dbReference type="GO" id="GO:0004180">
    <property type="term" value="F:carboxypeptidase activity"/>
    <property type="evidence" value="ECO:0007669"/>
    <property type="project" value="UniProtKB-KW"/>
</dbReference>
<dbReference type="Gene3D" id="3.40.710.10">
    <property type="entry name" value="DD-peptidase/beta-lactamase superfamily"/>
    <property type="match status" value="1"/>
</dbReference>